<sequence>MDAREDLPKVSIETEQDWKRIQNNLSEALSVRLDKELESRGQPGDKEALSPHIEQFLETLFDIARPNLRINGRTTEEPSQDDDVEPFDEALDRYIWSLSDQRLKWDKDVAARRRTRPREIEGLISDINAQHDSAELDVAQEDPTYDDVPAKEIDPELQEVFSRAASLTAQLSQSISLQHERATRAKSAFQEVKALKP</sequence>
<evidence type="ECO:0000313" key="1">
    <source>
        <dbReference type="EMBL" id="KIK21063.1"/>
    </source>
</evidence>
<dbReference type="PANTHER" id="PTHR31749">
    <property type="entry name" value="KINETOCHORE-ASSOCIATED PROTEIN NSL1 HOMOLOG"/>
    <property type="match status" value="1"/>
</dbReference>
<accession>A0A0C9ZMN8</accession>
<dbReference type="PANTHER" id="PTHR31749:SF3">
    <property type="entry name" value="KINETOCHORE-ASSOCIATED PROTEIN NSL1 HOMOLOG"/>
    <property type="match status" value="1"/>
</dbReference>
<dbReference type="Proteomes" id="UP000054018">
    <property type="component" value="Unassembled WGS sequence"/>
</dbReference>
<proteinExistence type="predicted"/>
<keyword evidence="2" id="KW-1185">Reference proteome</keyword>
<dbReference type="GO" id="GO:0000444">
    <property type="term" value="C:MIS12/MIND type complex"/>
    <property type="evidence" value="ECO:0007669"/>
    <property type="project" value="TreeGrafter"/>
</dbReference>
<evidence type="ECO:0000313" key="2">
    <source>
        <dbReference type="Proteomes" id="UP000054018"/>
    </source>
</evidence>
<dbReference type="GO" id="GO:0000070">
    <property type="term" value="P:mitotic sister chromatid segregation"/>
    <property type="evidence" value="ECO:0007669"/>
    <property type="project" value="InterPro"/>
</dbReference>
<dbReference type="AlphaFoldDB" id="A0A0C9ZMN8"/>
<reference evidence="2" key="2">
    <citation type="submission" date="2015-01" db="EMBL/GenBank/DDBJ databases">
        <title>Evolutionary Origins and Diversification of the Mycorrhizal Mutualists.</title>
        <authorList>
            <consortium name="DOE Joint Genome Institute"/>
            <consortium name="Mycorrhizal Genomics Consortium"/>
            <person name="Kohler A."/>
            <person name="Kuo A."/>
            <person name="Nagy L.G."/>
            <person name="Floudas D."/>
            <person name="Copeland A."/>
            <person name="Barry K.W."/>
            <person name="Cichocki N."/>
            <person name="Veneault-Fourrey C."/>
            <person name="LaButti K."/>
            <person name="Lindquist E.A."/>
            <person name="Lipzen A."/>
            <person name="Lundell T."/>
            <person name="Morin E."/>
            <person name="Murat C."/>
            <person name="Riley R."/>
            <person name="Ohm R."/>
            <person name="Sun H."/>
            <person name="Tunlid A."/>
            <person name="Henrissat B."/>
            <person name="Grigoriev I.V."/>
            <person name="Hibbett D.S."/>
            <person name="Martin F."/>
        </authorList>
    </citation>
    <scope>NUCLEOTIDE SEQUENCE [LARGE SCALE GENOMIC DNA]</scope>
    <source>
        <strain evidence="2">441</strain>
    </source>
</reference>
<dbReference type="InterPro" id="IPR013950">
    <property type="entry name" value="Mis14/Nsl1"/>
</dbReference>
<dbReference type="OrthoDB" id="2135762at2759"/>
<gene>
    <name evidence="1" type="ORF">PISMIDRAFT_681774</name>
</gene>
<protein>
    <submittedName>
        <fullName evidence="1">Uncharacterized protein</fullName>
    </submittedName>
</protein>
<dbReference type="HOGENOM" id="CLU_088334_0_0_1"/>
<reference evidence="1 2" key="1">
    <citation type="submission" date="2014-04" db="EMBL/GenBank/DDBJ databases">
        <authorList>
            <consortium name="DOE Joint Genome Institute"/>
            <person name="Kuo A."/>
            <person name="Kohler A."/>
            <person name="Costa M.D."/>
            <person name="Nagy L.G."/>
            <person name="Floudas D."/>
            <person name="Copeland A."/>
            <person name="Barry K.W."/>
            <person name="Cichocki N."/>
            <person name="Veneault-Fourrey C."/>
            <person name="LaButti K."/>
            <person name="Lindquist E.A."/>
            <person name="Lipzen A."/>
            <person name="Lundell T."/>
            <person name="Morin E."/>
            <person name="Murat C."/>
            <person name="Sun H."/>
            <person name="Tunlid A."/>
            <person name="Henrissat B."/>
            <person name="Grigoriev I.V."/>
            <person name="Hibbett D.S."/>
            <person name="Martin F."/>
            <person name="Nordberg H.P."/>
            <person name="Cantor M.N."/>
            <person name="Hua S.X."/>
        </authorList>
    </citation>
    <scope>NUCLEOTIDE SEQUENCE [LARGE SCALE GENOMIC DNA]</scope>
    <source>
        <strain evidence="1 2">441</strain>
    </source>
</reference>
<name>A0A0C9ZMN8_9AGAM</name>
<dbReference type="Pfam" id="PF08641">
    <property type="entry name" value="Mis14"/>
    <property type="match status" value="1"/>
</dbReference>
<organism evidence="1 2">
    <name type="scientific">Pisolithus microcarpus 441</name>
    <dbReference type="NCBI Taxonomy" id="765257"/>
    <lineage>
        <taxon>Eukaryota</taxon>
        <taxon>Fungi</taxon>
        <taxon>Dikarya</taxon>
        <taxon>Basidiomycota</taxon>
        <taxon>Agaricomycotina</taxon>
        <taxon>Agaricomycetes</taxon>
        <taxon>Agaricomycetidae</taxon>
        <taxon>Boletales</taxon>
        <taxon>Sclerodermatineae</taxon>
        <taxon>Pisolithaceae</taxon>
        <taxon>Pisolithus</taxon>
    </lineage>
</organism>
<dbReference type="EMBL" id="KN833756">
    <property type="protein sequence ID" value="KIK21063.1"/>
    <property type="molecule type" value="Genomic_DNA"/>
</dbReference>